<dbReference type="GO" id="GO:0003676">
    <property type="term" value="F:nucleic acid binding"/>
    <property type="evidence" value="ECO:0007669"/>
    <property type="project" value="InterPro"/>
</dbReference>
<keyword evidence="5" id="KW-0949">S-adenosyl-L-methionine</keyword>
<organism evidence="8 9">
    <name type="scientific">Candidatus Ventrousia excrementavium</name>
    <dbReference type="NCBI Taxonomy" id="2840961"/>
    <lineage>
        <taxon>Bacteria</taxon>
        <taxon>Bacillati</taxon>
        <taxon>Bacillota</taxon>
        <taxon>Clostridia</taxon>
        <taxon>Eubacteriales</taxon>
        <taxon>Clostridiaceae</taxon>
        <taxon>Clostridiaceae incertae sedis</taxon>
        <taxon>Candidatus Ventrousia</taxon>
    </lineage>
</organism>
<comment type="similarity">
    <text evidence="1">Belongs to the N(4)/N(6)-methyltransferase family.</text>
</comment>
<protein>
    <recommendedName>
        <fullName evidence="2">site-specific DNA-methyltransferase (adenine-specific)</fullName>
        <ecNumber evidence="2">2.1.1.72</ecNumber>
    </recommendedName>
</protein>
<evidence type="ECO:0000256" key="6">
    <source>
        <dbReference type="ARBA" id="ARBA00047942"/>
    </source>
</evidence>
<feature type="domain" description="Type II methyltransferase M.TaqI-like" evidence="7">
    <location>
        <begin position="120"/>
        <end position="207"/>
    </location>
</feature>
<keyword evidence="4" id="KW-0808">Transferase</keyword>
<dbReference type="InterPro" id="IPR002052">
    <property type="entry name" value="DNA_methylase_N6_adenine_CS"/>
</dbReference>
<dbReference type="PRINTS" id="PR00507">
    <property type="entry name" value="N12N6MTFRASE"/>
</dbReference>
<dbReference type="AlphaFoldDB" id="A0A9D1LLT3"/>
<dbReference type="EC" id="2.1.1.72" evidence="2"/>
<evidence type="ECO:0000313" key="8">
    <source>
        <dbReference type="EMBL" id="HIU44216.1"/>
    </source>
</evidence>
<sequence length="473" mass="52269">MSLTKKAYAAVSDTYERSLSDGVKKENGVFYTDLPLAEKMLRELALPPGAVVMDPCCGAGAFLYAAYRRGHRRLYGVDCDAKVIDQCRRHLPGIAFSVADSIGPQAGATLKTAGLCTQPDALIGNPPYVPLTGGTSLSGNVAFRQQVARCGSNLFVAALLRAFDLVQPGGIISYIVPKNLLHVAGYSELRRLILTQKTILSIVDLGAYFKNVRGEQIVLTLQNAPAPLGHGIRLKRLEENRFAPLCRIRQSSYTDEILLFDSAADRDVYRHLTSNFQTLGEQVQGMARGRSNSGKAVTGKNIRKFGYKDRALPQTGSRVFIQNIYSSESGVIAAFGGELEAAETVTVLSGTDPELCRYLLGLLHSRLCNLFLFKYCYNSSRLTMHADAKYLSKIPLPPMDRAGQSFREIVGLVSRLENGAYMSRAWMEDLERLHEAVYTAYGLTREQADEIDRAMMKVQSRRWFTDGRIEALQ</sequence>
<dbReference type="Proteomes" id="UP000824073">
    <property type="component" value="Unassembled WGS sequence"/>
</dbReference>
<reference evidence="8" key="1">
    <citation type="submission" date="2020-10" db="EMBL/GenBank/DDBJ databases">
        <authorList>
            <person name="Gilroy R."/>
        </authorList>
    </citation>
    <scope>NUCLEOTIDE SEQUENCE</scope>
    <source>
        <strain evidence="8">CHK191-8634</strain>
    </source>
</reference>
<dbReference type="GO" id="GO:0009007">
    <property type="term" value="F:site-specific DNA-methyltransferase (adenine-specific) activity"/>
    <property type="evidence" value="ECO:0007669"/>
    <property type="project" value="UniProtKB-EC"/>
</dbReference>
<dbReference type="Gene3D" id="3.40.50.150">
    <property type="entry name" value="Vaccinia Virus protein VP39"/>
    <property type="match status" value="1"/>
</dbReference>
<evidence type="ECO:0000256" key="1">
    <source>
        <dbReference type="ARBA" id="ARBA00006594"/>
    </source>
</evidence>
<dbReference type="Pfam" id="PF07669">
    <property type="entry name" value="Eco57I"/>
    <property type="match status" value="1"/>
</dbReference>
<dbReference type="GO" id="GO:0032259">
    <property type="term" value="P:methylation"/>
    <property type="evidence" value="ECO:0007669"/>
    <property type="project" value="UniProtKB-KW"/>
</dbReference>
<dbReference type="SUPFAM" id="SSF53335">
    <property type="entry name" value="S-adenosyl-L-methionine-dependent methyltransferases"/>
    <property type="match status" value="1"/>
</dbReference>
<evidence type="ECO:0000256" key="2">
    <source>
        <dbReference type="ARBA" id="ARBA00011900"/>
    </source>
</evidence>
<name>A0A9D1LLT3_9CLOT</name>
<evidence type="ECO:0000259" key="7">
    <source>
        <dbReference type="Pfam" id="PF07669"/>
    </source>
</evidence>
<dbReference type="PANTHER" id="PTHR33841">
    <property type="entry name" value="DNA METHYLTRANSFERASE YEEA-RELATED"/>
    <property type="match status" value="1"/>
</dbReference>
<evidence type="ECO:0000256" key="5">
    <source>
        <dbReference type="ARBA" id="ARBA00022691"/>
    </source>
</evidence>
<comment type="caution">
    <text evidence="8">The sequence shown here is derived from an EMBL/GenBank/DDBJ whole genome shotgun (WGS) entry which is preliminary data.</text>
</comment>
<dbReference type="InterPro" id="IPR029063">
    <property type="entry name" value="SAM-dependent_MTases_sf"/>
</dbReference>
<dbReference type="GO" id="GO:0006304">
    <property type="term" value="P:DNA modification"/>
    <property type="evidence" value="ECO:0007669"/>
    <property type="project" value="InterPro"/>
</dbReference>
<gene>
    <name evidence="8" type="ORF">IAB67_07980</name>
</gene>
<dbReference type="EMBL" id="DVMR01000060">
    <property type="protein sequence ID" value="HIU44216.1"/>
    <property type="molecule type" value="Genomic_DNA"/>
</dbReference>
<dbReference type="InterPro" id="IPR011639">
    <property type="entry name" value="MethylTrfase_TaqI-like_dom"/>
</dbReference>
<dbReference type="PROSITE" id="PS00092">
    <property type="entry name" value="N6_MTASE"/>
    <property type="match status" value="1"/>
</dbReference>
<keyword evidence="3 8" id="KW-0489">Methyltransferase</keyword>
<dbReference type="CDD" id="cd02440">
    <property type="entry name" value="AdoMet_MTases"/>
    <property type="match status" value="1"/>
</dbReference>
<evidence type="ECO:0000313" key="9">
    <source>
        <dbReference type="Proteomes" id="UP000824073"/>
    </source>
</evidence>
<reference evidence="8" key="2">
    <citation type="journal article" date="2021" name="PeerJ">
        <title>Extensive microbial diversity within the chicken gut microbiome revealed by metagenomics and culture.</title>
        <authorList>
            <person name="Gilroy R."/>
            <person name="Ravi A."/>
            <person name="Getino M."/>
            <person name="Pursley I."/>
            <person name="Horton D.L."/>
            <person name="Alikhan N.F."/>
            <person name="Baker D."/>
            <person name="Gharbi K."/>
            <person name="Hall N."/>
            <person name="Watson M."/>
            <person name="Adriaenssens E.M."/>
            <person name="Foster-Nyarko E."/>
            <person name="Jarju S."/>
            <person name="Secka A."/>
            <person name="Antonio M."/>
            <person name="Oren A."/>
            <person name="Chaudhuri R.R."/>
            <person name="La Ragione R."/>
            <person name="Hildebrand F."/>
            <person name="Pallen M.J."/>
        </authorList>
    </citation>
    <scope>NUCLEOTIDE SEQUENCE</scope>
    <source>
        <strain evidence="8">CHK191-8634</strain>
    </source>
</reference>
<proteinExistence type="inferred from homology"/>
<dbReference type="InterPro" id="IPR050953">
    <property type="entry name" value="N4_N6_ade-DNA_methylase"/>
</dbReference>
<dbReference type="PANTHER" id="PTHR33841:SF5">
    <property type="entry name" value="DNA METHYLASE (MODIFICATION METHYLASE) (METHYLTRANSFERASE)-RELATED"/>
    <property type="match status" value="1"/>
</dbReference>
<comment type="catalytic activity">
    <reaction evidence="6">
        <text>a 2'-deoxyadenosine in DNA + S-adenosyl-L-methionine = an N(6)-methyl-2'-deoxyadenosine in DNA + S-adenosyl-L-homocysteine + H(+)</text>
        <dbReference type="Rhea" id="RHEA:15197"/>
        <dbReference type="Rhea" id="RHEA-COMP:12418"/>
        <dbReference type="Rhea" id="RHEA-COMP:12419"/>
        <dbReference type="ChEBI" id="CHEBI:15378"/>
        <dbReference type="ChEBI" id="CHEBI:57856"/>
        <dbReference type="ChEBI" id="CHEBI:59789"/>
        <dbReference type="ChEBI" id="CHEBI:90615"/>
        <dbReference type="ChEBI" id="CHEBI:90616"/>
        <dbReference type="EC" id="2.1.1.72"/>
    </reaction>
</comment>
<evidence type="ECO:0000256" key="3">
    <source>
        <dbReference type="ARBA" id="ARBA00022603"/>
    </source>
</evidence>
<accession>A0A9D1LLT3</accession>
<evidence type="ECO:0000256" key="4">
    <source>
        <dbReference type="ARBA" id="ARBA00022679"/>
    </source>
</evidence>